<dbReference type="GO" id="GO:0003676">
    <property type="term" value="F:nucleic acid binding"/>
    <property type="evidence" value="ECO:0007669"/>
    <property type="project" value="InterPro"/>
</dbReference>
<dbReference type="InterPro" id="IPR018165">
    <property type="entry name" value="Ala-tRNA-synth_IIc_core"/>
</dbReference>
<organism evidence="6">
    <name type="scientific">marine sediment metagenome</name>
    <dbReference type="NCBI Taxonomy" id="412755"/>
    <lineage>
        <taxon>unclassified sequences</taxon>
        <taxon>metagenomes</taxon>
        <taxon>ecological metagenomes</taxon>
    </lineage>
</organism>
<evidence type="ECO:0000256" key="2">
    <source>
        <dbReference type="ARBA" id="ARBA00004496"/>
    </source>
</evidence>
<dbReference type="InterPro" id="IPR012947">
    <property type="entry name" value="tRNA_SAD"/>
</dbReference>
<gene>
    <name evidence="6" type="ORF">LCGC14_0656990</name>
</gene>
<dbReference type="SUPFAM" id="SSF55186">
    <property type="entry name" value="ThrRS/AlaRS common domain"/>
    <property type="match status" value="1"/>
</dbReference>
<dbReference type="SMART" id="SM00863">
    <property type="entry name" value="tRNA_SAD"/>
    <property type="match status" value="1"/>
</dbReference>
<feature type="domain" description="Alanyl-transfer RNA synthetases family profile" evidence="5">
    <location>
        <begin position="1"/>
        <end position="218"/>
    </location>
</feature>
<reference evidence="6" key="1">
    <citation type="journal article" date="2015" name="Nature">
        <title>Complex archaea that bridge the gap between prokaryotes and eukaryotes.</title>
        <authorList>
            <person name="Spang A."/>
            <person name="Saw J.H."/>
            <person name="Jorgensen S.L."/>
            <person name="Zaremba-Niedzwiedzka K."/>
            <person name="Martijn J."/>
            <person name="Lind A.E."/>
            <person name="van Eijk R."/>
            <person name="Schleper C."/>
            <person name="Guy L."/>
            <person name="Ettema T.J."/>
        </authorList>
    </citation>
    <scope>NUCLEOTIDE SEQUENCE</scope>
</reference>
<dbReference type="PROSITE" id="PS50860">
    <property type="entry name" value="AA_TRNA_LIGASE_II_ALA"/>
    <property type="match status" value="1"/>
</dbReference>
<dbReference type="EMBL" id="LAZR01001243">
    <property type="protein sequence ID" value="KKN48043.1"/>
    <property type="molecule type" value="Genomic_DNA"/>
</dbReference>
<dbReference type="GO" id="GO:0002161">
    <property type="term" value="F:aminoacyl-tRNA deacylase activity"/>
    <property type="evidence" value="ECO:0007669"/>
    <property type="project" value="UniProtKB-ARBA"/>
</dbReference>
<comment type="cofactor">
    <cofactor evidence="1">
        <name>Zn(2+)</name>
        <dbReference type="ChEBI" id="CHEBI:29105"/>
    </cofactor>
</comment>
<dbReference type="InterPro" id="IPR051335">
    <property type="entry name" value="Alanyl-tRNA_Editing_Enzymes"/>
</dbReference>
<evidence type="ECO:0000259" key="5">
    <source>
        <dbReference type="PROSITE" id="PS50860"/>
    </source>
</evidence>
<dbReference type="PANTHER" id="PTHR43462">
    <property type="entry name" value="ALANYL-TRNA EDITING PROTEIN"/>
    <property type="match status" value="1"/>
</dbReference>
<dbReference type="Gene3D" id="3.10.310.40">
    <property type="match status" value="1"/>
</dbReference>
<dbReference type="GO" id="GO:0005524">
    <property type="term" value="F:ATP binding"/>
    <property type="evidence" value="ECO:0007669"/>
    <property type="project" value="InterPro"/>
</dbReference>
<dbReference type="GO" id="GO:0005737">
    <property type="term" value="C:cytoplasm"/>
    <property type="evidence" value="ECO:0007669"/>
    <property type="project" value="UniProtKB-SubCell"/>
</dbReference>
<dbReference type="Gene3D" id="2.40.30.130">
    <property type="match status" value="1"/>
</dbReference>
<dbReference type="InterPro" id="IPR003156">
    <property type="entry name" value="DHHA1_dom"/>
</dbReference>
<evidence type="ECO:0000313" key="6">
    <source>
        <dbReference type="EMBL" id="KKN48043.1"/>
    </source>
</evidence>
<comment type="subcellular location">
    <subcellularLocation>
        <location evidence="2">Cytoplasm</location>
    </subcellularLocation>
</comment>
<accession>A0A0F9U342</accession>
<name>A0A0F9U342_9ZZZZ</name>
<keyword evidence="3" id="KW-0479">Metal-binding</keyword>
<dbReference type="SUPFAM" id="SSF50447">
    <property type="entry name" value="Translation proteins"/>
    <property type="match status" value="1"/>
</dbReference>
<dbReference type="InterPro" id="IPR009000">
    <property type="entry name" value="Transl_B-barrel_sf"/>
</dbReference>
<dbReference type="Pfam" id="PF07973">
    <property type="entry name" value="tRNA_SAD"/>
    <property type="match status" value="1"/>
</dbReference>
<evidence type="ECO:0000256" key="3">
    <source>
        <dbReference type="ARBA" id="ARBA00022723"/>
    </source>
</evidence>
<dbReference type="AlphaFoldDB" id="A0A0F9U342"/>
<keyword evidence="4" id="KW-0862">Zinc</keyword>
<dbReference type="Gene3D" id="3.30.980.10">
    <property type="entry name" value="Threonyl-trna Synthetase, Chain A, domain 2"/>
    <property type="match status" value="1"/>
</dbReference>
<evidence type="ECO:0000256" key="1">
    <source>
        <dbReference type="ARBA" id="ARBA00001947"/>
    </source>
</evidence>
<dbReference type="GO" id="GO:0004813">
    <property type="term" value="F:alanine-tRNA ligase activity"/>
    <property type="evidence" value="ECO:0007669"/>
    <property type="project" value="InterPro"/>
</dbReference>
<dbReference type="InterPro" id="IPR018164">
    <property type="entry name" value="Ala-tRNA-synth_IIc_N"/>
</dbReference>
<dbReference type="GO" id="GO:0046872">
    <property type="term" value="F:metal ion binding"/>
    <property type="evidence" value="ECO:0007669"/>
    <property type="project" value="UniProtKB-KW"/>
</dbReference>
<dbReference type="InterPro" id="IPR018163">
    <property type="entry name" value="Thr/Ala-tRNA-synth_IIc_edit"/>
</dbReference>
<evidence type="ECO:0000256" key="4">
    <source>
        <dbReference type="ARBA" id="ARBA00022833"/>
    </source>
</evidence>
<dbReference type="Pfam" id="PF01411">
    <property type="entry name" value="tRNA-synt_2c"/>
    <property type="match status" value="1"/>
</dbReference>
<sequence length="389" mass="44677">MTQKLYWQTPYETKFTAKIKVIKKAGIVLDKTLFYPKSGNQLSDKGYLEINDFKFEIEKVSKENKEVIHHISSDFQDKINIGDSVEGEIDWEYRYGLMKAHSSQHLFSAVLKNNYDIDTIRANINFEEIFLQISQKLDFEQLKEILHEVNTICTLKNLIIKQKIITHEQAEKRAKEIRSKIPDESQVRLIEIENLDLVCCGGTHVQTTTEIGSLFIFEFKKGNEIRFYVGNKALSIEASINVDLITLVNELNTPVVKFRESVIKRLETLEEVQNRQKNLSIRLLRLISKSPSKVVNDISLFYLDCDIDIKIINKRLNVFPHNSLLIVEMGNHKIRLLSMSEIVDANELLQNLIKKYGGKGGGNPKSAQGVLEKIPENLLSEIKQSLLSI</sequence>
<dbReference type="PANTHER" id="PTHR43462:SF1">
    <property type="entry name" value="ALANYL-TRNA EDITING PROTEIN AARSD1"/>
    <property type="match status" value="1"/>
</dbReference>
<protein>
    <recommendedName>
        <fullName evidence="5">Alanyl-transfer RNA synthetases family profile domain-containing protein</fullName>
    </recommendedName>
</protein>
<dbReference type="Pfam" id="PF02272">
    <property type="entry name" value="DHHA1"/>
    <property type="match status" value="1"/>
</dbReference>
<proteinExistence type="predicted"/>
<dbReference type="GO" id="GO:0006419">
    <property type="term" value="P:alanyl-tRNA aminoacylation"/>
    <property type="evidence" value="ECO:0007669"/>
    <property type="project" value="InterPro"/>
</dbReference>
<comment type="caution">
    <text evidence="6">The sequence shown here is derived from an EMBL/GenBank/DDBJ whole genome shotgun (WGS) entry which is preliminary data.</text>
</comment>